<protein>
    <submittedName>
        <fullName evidence="2">Alpha/beta hydrolase</fullName>
    </submittedName>
</protein>
<dbReference type="GO" id="GO:0016787">
    <property type="term" value="F:hydrolase activity"/>
    <property type="evidence" value="ECO:0007669"/>
    <property type="project" value="UniProtKB-KW"/>
</dbReference>
<comment type="caution">
    <text evidence="2">The sequence shown here is derived from an EMBL/GenBank/DDBJ whole genome shotgun (WGS) entry which is preliminary data.</text>
</comment>
<dbReference type="PRINTS" id="PR00412">
    <property type="entry name" value="EPOXHYDRLASE"/>
</dbReference>
<dbReference type="RefSeq" id="WP_344449419.1">
    <property type="nucleotide sequence ID" value="NZ_BAAATZ010000006.1"/>
</dbReference>
<dbReference type="InterPro" id="IPR029058">
    <property type="entry name" value="AB_hydrolase_fold"/>
</dbReference>
<keyword evidence="3" id="KW-1185">Reference proteome</keyword>
<evidence type="ECO:0000313" key="3">
    <source>
        <dbReference type="Proteomes" id="UP001501842"/>
    </source>
</evidence>
<dbReference type="EMBL" id="BAAATZ010000006">
    <property type="protein sequence ID" value="GAA2722261.1"/>
    <property type="molecule type" value="Genomic_DNA"/>
</dbReference>
<feature type="domain" description="AB hydrolase-1" evidence="1">
    <location>
        <begin position="45"/>
        <end position="283"/>
    </location>
</feature>
<dbReference type="PANTHER" id="PTHR43798:SF33">
    <property type="entry name" value="HYDROLASE, PUTATIVE (AFU_ORTHOLOGUE AFUA_2G14860)-RELATED"/>
    <property type="match status" value="1"/>
</dbReference>
<dbReference type="Gene3D" id="3.40.50.1820">
    <property type="entry name" value="alpha/beta hydrolase"/>
    <property type="match status" value="1"/>
</dbReference>
<dbReference type="InterPro" id="IPR000639">
    <property type="entry name" value="Epox_hydrolase-like"/>
</dbReference>
<dbReference type="Pfam" id="PF12697">
    <property type="entry name" value="Abhydrolase_6"/>
    <property type="match status" value="1"/>
</dbReference>
<gene>
    <name evidence="2" type="ORF">GCM10010439_14400</name>
</gene>
<dbReference type="Proteomes" id="UP001501842">
    <property type="component" value="Unassembled WGS sequence"/>
</dbReference>
<dbReference type="PANTHER" id="PTHR43798">
    <property type="entry name" value="MONOACYLGLYCEROL LIPASE"/>
    <property type="match status" value="1"/>
</dbReference>
<dbReference type="InterPro" id="IPR050266">
    <property type="entry name" value="AB_hydrolase_sf"/>
</dbReference>
<evidence type="ECO:0000313" key="2">
    <source>
        <dbReference type="EMBL" id="GAA2722261.1"/>
    </source>
</evidence>
<dbReference type="SUPFAM" id="SSF53474">
    <property type="entry name" value="alpha/beta-Hydrolases"/>
    <property type="match status" value="1"/>
</dbReference>
<proteinExistence type="predicted"/>
<keyword evidence="2" id="KW-0378">Hydrolase</keyword>
<organism evidence="2 3">
    <name type="scientific">Actinocorallia aurantiaca</name>
    <dbReference type="NCBI Taxonomy" id="46204"/>
    <lineage>
        <taxon>Bacteria</taxon>
        <taxon>Bacillati</taxon>
        <taxon>Actinomycetota</taxon>
        <taxon>Actinomycetes</taxon>
        <taxon>Streptosporangiales</taxon>
        <taxon>Thermomonosporaceae</taxon>
        <taxon>Actinocorallia</taxon>
    </lineage>
</organism>
<evidence type="ECO:0000259" key="1">
    <source>
        <dbReference type="Pfam" id="PF12697"/>
    </source>
</evidence>
<accession>A0ABP6GJ24</accession>
<dbReference type="InterPro" id="IPR000073">
    <property type="entry name" value="AB_hydrolase_1"/>
</dbReference>
<sequence length="295" mass="32302">MTSADEGWPSPDEWRDGGRRIRLTRLGHEVFVRIDGPDEAPPVTLLHGFPSSSHDWAPVLGALTGTHRVLSIDFLGFGDSDKPAGHPYRLVEQADLVQEVWAALAFPAGGALVVHDYAVSVAQELLARGVPSDRIAWLNGGVYPDLHRPTPGQAALAGPDGAELAALATPAMVADTLRSILHRPVPDEIVADLADAAARHDGLRNLHLLLDYIRERQEHYDRWVTAFEQARIPYAFIWGRRDPVSGDHMLDRIRSRFPNAEITALDDVGHYPQIEAPRETAAALTSFLAPDGKAR</sequence>
<reference evidence="3" key="1">
    <citation type="journal article" date="2019" name="Int. J. Syst. Evol. Microbiol.">
        <title>The Global Catalogue of Microorganisms (GCM) 10K type strain sequencing project: providing services to taxonomists for standard genome sequencing and annotation.</title>
        <authorList>
            <consortium name="The Broad Institute Genomics Platform"/>
            <consortium name="The Broad Institute Genome Sequencing Center for Infectious Disease"/>
            <person name="Wu L."/>
            <person name="Ma J."/>
        </authorList>
    </citation>
    <scope>NUCLEOTIDE SEQUENCE [LARGE SCALE GENOMIC DNA]</scope>
    <source>
        <strain evidence="3">JCM 8201</strain>
    </source>
</reference>
<name>A0ABP6GJ24_9ACTN</name>